<comment type="caution">
    <text evidence="5">The sequence shown here is derived from an EMBL/GenBank/DDBJ whole genome shotgun (WGS) entry which is preliminary data.</text>
</comment>
<keyword evidence="3" id="KW-0963">Cytoplasm</keyword>
<protein>
    <submittedName>
        <fullName evidence="5">ESX secretion-associated protein EspG</fullName>
    </submittedName>
</protein>
<evidence type="ECO:0000256" key="4">
    <source>
        <dbReference type="ARBA" id="ARBA00023186"/>
    </source>
</evidence>
<comment type="similarity">
    <text evidence="2">Belongs to the EspG family.</text>
</comment>
<evidence type="ECO:0000256" key="3">
    <source>
        <dbReference type="ARBA" id="ARBA00022490"/>
    </source>
</evidence>
<comment type="subcellular location">
    <subcellularLocation>
        <location evidence="1">Cytoplasm</location>
    </subcellularLocation>
</comment>
<dbReference type="InterPro" id="IPR025734">
    <property type="entry name" value="EspG"/>
</dbReference>
<evidence type="ECO:0000313" key="6">
    <source>
        <dbReference type="Proteomes" id="UP001601992"/>
    </source>
</evidence>
<name>A0ABW6RVF6_9NOCA</name>
<reference evidence="5 6" key="1">
    <citation type="submission" date="2024-10" db="EMBL/GenBank/DDBJ databases">
        <title>The Natural Products Discovery Center: Release of the First 8490 Sequenced Strains for Exploring Actinobacteria Biosynthetic Diversity.</title>
        <authorList>
            <person name="Kalkreuter E."/>
            <person name="Kautsar S.A."/>
            <person name="Yang D."/>
            <person name="Bader C.D."/>
            <person name="Teijaro C.N."/>
            <person name="Fluegel L."/>
            <person name="Davis C.M."/>
            <person name="Simpson J.R."/>
            <person name="Lauterbach L."/>
            <person name="Steele A.D."/>
            <person name="Gui C."/>
            <person name="Meng S."/>
            <person name="Li G."/>
            <person name="Viehrig K."/>
            <person name="Ye F."/>
            <person name="Su P."/>
            <person name="Kiefer A.F."/>
            <person name="Nichols A."/>
            <person name="Cepeda A.J."/>
            <person name="Yan W."/>
            <person name="Fan B."/>
            <person name="Jiang Y."/>
            <person name="Adhikari A."/>
            <person name="Zheng C.-J."/>
            <person name="Schuster L."/>
            <person name="Cowan T.M."/>
            <person name="Smanski M.J."/>
            <person name="Chevrette M.G."/>
            <person name="De Carvalho L.P.S."/>
            <person name="Shen B."/>
        </authorList>
    </citation>
    <scope>NUCLEOTIDE SEQUENCE [LARGE SCALE GENOMIC DNA]</scope>
    <source>
        <strain evidence="5 6">NPDC002593</strain>
    </source>
</reference>
<proteinExistence type="inferred from homology"/>
<sequence>MKWEFTPDEFMHLWRETDKDRYPFPLRLISSVQWQSEAAKATEELRARFPAGGDSDLSAALRVAADPEVSAALLGKRRHRLRVYGAIDGSIGVTLFQRPGQTDEFGGNVVIEIGSPAVVSNVFAAVVGSVPAGTGPALVESVDRIEVSLESWTGTKENTAQRMRNLLTVRRAGWGHIEVRAALRDRRPFPPQYFSWVDVDGDGCYTFREQYNDFHVEPCSRQMVAREVARMALSWRD</sequence>
<accession>A0ABW6RVF6</accession>
<gene>
    <name evidence="5" type="ORF">ACFYXQ_09465</name>
</gene>
<dbReference type="RefSeq" id="WP_040817710.1">
    <property type="nucleotide sequence ID" value="NZ_JBIAQY010000003.1"/>
</dbReference>
<evidence type="ECO:0000256" key="1">
    <source>
        <dbReference type="ARBA" id="ARBA00004496"/>
    </source>
</evidence>
<dbReference type="Pfam" id="PF14011">
    <property type="entry name" value="ESX-1_EspG"/>
    <property type="match status" value="1"/>
</dbReference>
<dbReference type="EMBL" id="JBIAQY010000003">
    <property type="protein sequence ID" value="MFF3567991.1"/>
    <property type="molecule type" value="Genomic_DNA"/>
</dbReference>
<keyword evidence="6" id="KW-1185">Reference proteome</keyword>
<organism evidence="5 6">
    <name type="scientific">Nocardia jiangxiensis</name>
    <dbReference type="NCBI Taxonomy" id="282685"/>
    <lineage>
        <taxon>Bacteria</taxon>
        <taxon>Bacillati</taxon>
        <taxon>Actinomycetota</taxon>
        <taxon>Actinomycetes</taxon>
        <taxon>Mycobacteriales</taxon>
        <taxon>Nocardiaceae</taxon>
        <taxon>Nocardia</taxon>
    </lineage>
</organism>
<evidence type="ECO:0000256" key="2">
    <source>
        <dbReference type="ARBA" id="ARBA00006411"/>
    </source>
</evidence>
<dbReference type="Proteomes" id="UP001601992">
    <property type="component" value="Unassembled WGS sequence"/>
</dbReference>
<keyword evidence="4" id="KW-0143">Chaperone</keyword>
<evidence type="ECO:0000313" key="5">
    <source>
        <dbReference type="EMBL" id="MFF3567991.1"/>
    </source>
</evidence>